<dbReference type="EMBL" id="OZ019894">
    <property type="protein sequence ID" value="CAK9216885.1"/>
    <property type="molecule type" value="Genomic_DNA"/>
</dbReference>
<sequence>MEDPEKNAVDPTVRPTMESRMFDALERDFQQVLSELEGDITLNRFREEYEKLHRALKKSHESEKRLIKKCRELNGEIQKNVKKVTSTMKMNQDDANTIAALKLELDKAWRMVDASQEKEAKAKDNIQALKLEIAELGGVVDQSAAITAVQDAQVENLEKDKEKTAHLLDGQKAQIETLKKELEEWAEKWRQYEQKEFDMERELSATKDQLASKRSECEREAKRKDRLDRELRALKNESVARDIEIQNYQVQIGAGHAQISQLNEVVKEAKLAAEKAAKELQFTHFRMEKLNADMEEQISNNTQLLAENSQKQVELKMKDDEIEVQKQETMRINKLRESTLHKLKAANFLGEDLEKERDLKIEQCSKVERELEEQKRLVDQQRRRVEEVVREKDMLNKAKTVAEAETKRQMESVKTGLVLIKNLEVELNLYKEAAVKQDRALLSMEKQSQKYGAEAAAYSTKLTHAYDEVRNREIELSEQQRKIEEGEAKMRQHLNLYEAVRTERNLYSKNLVESQDETDEMKRKFKVMNHLVEQLKEELISKDNALIKEHFDYLKLEKEREQLKMEVSKGVVKIKNTDMAVAQHLTNIVNLNRIIGEADAEKMQLKKDLETTKSERDVLGIQVVRRNQEVKLLYEKMRIQASTLVKGQAQYKDRLNEVRILKVKIADIKREHAILSYNAKDISVLKREIHSLNKELIQEKTKVRALSEELENPLNVHRWRKLEGSDPVAYDMILKIQILQKRLILKTEQVMEKDMMIQEKEKLYVELRNILKGQPGPEVAEQLTTHVRLLNEKTRQLKAMASELNMFQVIFLICTRNLFYIYPLETFPNYCTVLQPAIQIFFILVLFHPIQ</sequence>
<feature type="coiled-coil region" evidence="2">
    <location>
        <begin position="588"/>
        <end position="615"/>
    </location>
</feature>
<evidence type="ECO:0000313" key="5">
    <source>
        <dbReference type="Proteomes" id="UP001497512"/>
    </source>
</evidence>
<name>A0ABP0UCG8_9BRYO</name>
<evidence type="ECO:0000259" key="3">
    <source>
        <dbReference type="Pfam" id="PF21771"/>
    </source>
</evidence>
<feature type="coiled-coil region" evidence="2">
    <location>
        <begin position="682"/>
        <end position="709"/>
    </location>
</feature>
<dbReference type="PANTHER" id="PTHR32083">
    <property type="entry name" value="CILIA AND FLAGELLA-ASSOCIATED PROTEIN 58-RELATED"/>
    <property type="match status" value="1"/>
</dbReference>
<proteinExistence type="predicted"/>
<dbReference type="InterPro" id="IPR049270">
    <property type="entry name" value="CFAP58_CC"/>
</dbReference>
<accession>A0ABP0UCG8</accession>
<feature type="coiled-coil region" evidence="2">
    <location>
        <begin position="350"/>
        <end position="440"/>
    </location>
</feature>
<gene>
    <name evidence="4" type="ORF">CSSPTR1EN2_LOCUS13694</name>
</gene>
<organism evidence="4 5">
    <name type="scientific">Sphagnum troendelagicum</name>
    <dbReference type="NCBI Taxonomy" id="128251"/>
    <lineage>
        <taxon>Eukaryota</taxon>
        <taxon>Viridiplantae</taxon>
        <taxon>Streptophyta</taxon>
        <taxon>Embryophyta</taxon>
        <taxon>Bryophyta</taxon>
        <taxon>Sphagnophytina</taxon>
        <taxon>Sphagnopsida</taxon>
        <taxon>Sphagnales</taxon>
        <taxon>Sphagnaceae</taxon>
        <taxon>Sphagnum</taxon>
    </lineage>
</organism>
<evidence type="ECO:0000256" key="1">
    <source>
        <dbReference type="ARBA" id="ARBA00023054"/>
    </source>
</evidence>
<reference evidence="4" key="1">
    <citation type="submission" date="2024-02" db="EMBL/GenBank/DDBJ databases">
        <authorList>
            <consortium name="ELIXIR-Norway"/>
            <consortium name="Elixir Norway"/>
        </authorList>
    </citation>
    <scope>NUCLEOTIDE SEQUENCE</scope>
</reference>
<dbReference type="Proteomes" id="UP001497512">
    <property type="component" value="Chromosome 2"/>
</dbReference>
<feature type="domain" description="Cilia- and flagella-associated protein 58 central coiled coil" evidence="3">
    <location>
        <begin position="374"/>
        <end position="676"/>
    </location>
</feature>
<feature type="coiled-coil region" evidence="2">
    <location>
        <begin position="112"/>
        <end position="307"/>
    </location>
</feature>
<protein>
    <recommendedName>
        <fullName evidence="3">Cilia- and flagella-associated protein 58 central coiled coil domain-containing protein</fullName>
    </recommendedName>
</protein>
<keyword evidence="5" id="KW-1185">Reference proteome</keyword>
<feature type="coiled-coil region" evidence="2">
    <location>
        <begin position="469"/>
        <end position="538"/>
    </location>
</feature>
<dbReference type="PANTHER" id="PTHR32083:SF0">
    <property type="entry name" value="CILIA AND FLAGELLA-ASSOCIATED PROTEIN 58"/>
    <property type="match status" value="1"/>
</dbReference>
<dbReference type="Pfam" id="PF21771">
    <property type="entry name" value="CFAP58_CC"/>
    <property type="match status" value="1"/>
</dbReference>
<evidence type="ECO:0000256" key="2">
    <source>
        <dbReference type="SAM" id="Coils"/>
    </source>
</evidence>
<evidence type="ECO:0000313" key="4">
    <source>
        <dbReference type="EMBL" id="CAK9216885.1"/>
    </source>
</evidence>
<keyword evidence="1 2" id="KW-0175">Coiled coil</keyword>